<dbReference type="PANTHER" id="PTHR42824">
    <property type="entry name" value="GLUTAMINE AMIDOTRANSFERASE"/>
    <property type="match status" value="1"/>
</dbReference>
<gene>
    <name evidence="3" type="ORF">QN215_09140</name>
</gene>
<protein>
    <submittedName>
        <fullName evidence="3">Class II glutamine amidotransferase</fullName>
    </submittedName>
</protein>
<dbReference type="RefSeq" id="WP_369343998.1">
    <property type="nucleotide sequence ID" value="NZ_CP129674.1"/>
</dbReference>
<accession>A0AB39U6E3</accession>
<dbReference type="SUPFAM" id="SSF56235">
    <property type="entry name" value="N-terminal nucleophile aminohydrolases (Ntn hydrolases)"/>
    <property type="match status" value="1"/>
</dbReference>
<dbReference type="PROSITE" id="PS51278">
    <property type="entry name" value="GATASE_TYPE_2"/>
    <property type="match status" value="1"/>
</dbReference>
<evidence type="ECO:0000256" key="1">
    <source>
        <dbReference type="ARBA" id="ARBA00022962"/>
    </source>
</evidence>
<dbReference type="InterPro" id="IPR029055">
    <property type="entry name" value="Ntn_hydrolases_N"/>
</dbReference>
<evidence type="ECO:0000313" key="3">
    <source>
        <dbReference type="EMBL" id="XDS44409.1"/>
    </source>
</evidence>
<dbReference type="InterPro" id="IPR026869">
    <property type="entry name" value="EgtC-like"/>
</dbReference>
<dbReference type="KEGG" id="baqk:QN215_09140"/>
<dbReference type="AlphaFoldDB" id="A0AB39U6E3"/>
<dbReference type="Pfam" id="PF13230">
    <property type="entry name" value="GATase_4"/>
    <property type="match status" value="1"/>
</dbReference>
<proteinExistence type="predicted"/>
<dbReference type="EMBL" id="CP129674">
    <property type="protein sequence ID" value="XDS44409.1"/>
    <property type="molecule type" value="Genomic_DNA"/>
</dbReference>
<feature type="domain" description="Glutamine amidotransferase type-2" evidence="2">
    <location>
        <begin position="2"/>
        <end position="280"/>
    </location>
</feature>
<organism evidence="3">
    <name type="scientific">Bifidobacterium aquikefiricola</name>
    <dbReference type="NCBI Taxonomy" id="3059038"/>
    <lineage>
        <taxon>Bacteria</taxon>
        <taxon>Bacillati</taxon>
        <taxon>Actinomycetota</taxon>
        <taxon>Actinomycetes</taxon>
        <taxon>Bifidobacteriales</taxon>
        <taxon>Bifidobacteriaceae</taxon>
        <taxon>Bifidobacterium</taxon>
    </lineage>
</organism>
<dbReference type="CDD" id="cd01908">
    <property type="entry name" value="YafJ"/>
    <property type="match status" value="1"/>
</dbReference>
<name>A0AB39U6E3_9BIFI</name>
<dbReference type="Gene3D" id="3.60.20.10">
    <property type="entry name" value="Glutamine Phosphoribosylpyrophosphate, subunit 1, domain 1"/>
    <property type="match status" value="1"/>
</dbReference>
<sequence>MCRLLGYATDGRNLSLEEVLGHEAVVEFREISKIHNDGWGTALLAATQEEPFSKDGGAPSPETENRYYRSTVEAALDPAFEAFAKQPARGAIFHLRLASSHIPLIMENQQPFYSSGIAFIHNGDISDDEGHNIVQNPDFPIDKELFLSTGGKSDTAMYFSIVLQELSEGYSLEQAVSQAIGKLRKVYPKSSYNCMVQSRDQMVCVRASGRTETPPRISEIYKEYGVERHALDYRAIRYREIKDTQDKQVGVVVSSSGFTQRPEDGWIELQNNELISISNRTGEYSIRSL</sequence>
<keyword evidence="1 3" id="KW-0315">Glutamine amidotransferase</keyword>
<evidence type="ECO:0000259" key="2">
    <source>
        <dbReference type="PROSITE" id="PS51278"/>
    </source>
</evidence>
<dbReference type="PANTHER" id="PTHR42824:SF1">
    <property type="entry name" value="GLUTAMINE AMIDOTRANSFERASE YAFJ-RELATED"/>
    <property type="match status" value="1"/>
</dbReference>
<reference evidence="3" key="1">
    <citation type="submission" date="2023-07" db="EMBL/GenBank/DDBJ databases">
        <title>Bifidobacterium aquikefiriaerophilum sp. nov. and Bifidobacterium eccum sp. nov., isolated from water kefir.</title>
        <authorList>
            <person name="Breselge S."/>
            <person name="Bellassi P."/>
            <person name="Barcenilla C."/>
            <person name="Alvarez-Ordonez A."/>
            <person name="Morelli L."/>
            <person name="Cotter P.D."/>
        </authorList>
    </citation>
    <scope>NUCLEOTIDE SEQUENCE</scope>
    <source>
        <strain evidence="3">WK041_4_12</strain>
    </source>
</reference>
<dbReference type="InterPro" id="IPR017932">
    <property type="entry name" value="GATase_2_dom"/>
</dbReference>